<keyword evidence="5" id="KW-1185">Reference proteome</keyword>
<dbReference type="RefSeq" id="WP_123120648.1">
    <property type="nucleotide sequence ID" value="NZ_RJJR01000008.1"/>
</dbReference>
<dbReference type="Gene3D" id="1.10.10.60">
    <property type="entry name" value="Homeodomain-like"/>
    <property type="match status" value="1"/>
</dbReference>
<evidence type="ECO:0000256" key="1">
    <source>
        <dbReference type="SAM" id="MobiDB-lite"/>
    </source>
</evidence>
<evidence type="ECO:0000259" key="2">
    <source>
        <dbReference type="Pfam" id="PF02796"/>
    </source>
</evidence>
<reference evidence="4 5" key="1">
    <citation type="submission" date="2018-11" db="EMBL/GenBank/DDBJ databases">
        <title>Draft genome sequence of Ferruginibacter sp. BO-59.</title>
        <authorList>
            <person name="Im W.T."/>
        </authorList>
    </citation>
    <scope>NUCLEOTIDE SEQUENCE [LARGE SCALE GENOMIC DNA]</scope>
    <source>
        <strain evidence="4 5">BO-59</strain>
    </source>
</reference>
<dbReference type="Pfam" id="PF13392">
    <property type="entry name" value="HNH_3"/>
    <property type="match status" value="1"/>
</dbReference>
<dbReference type="GO" id="GO:0003677">
    <property type="term" value="F:DNA binding"/>
    <property type="evidence" value="ECO:0007669"/>
    <property type="project" value="InterPro"/>
</dbReference>
<comment type="caution">
    <text evidence="4">The sequence shown here is derived from an EMBL/GenBank/DDBJ whole genome shotgun (WGS) entry which is preliminary data.</text>
</comment>
<evidence type="ECO:0000313" key="4">
    <source>
        <dbReference type="EMBL" id="RNI36095.1"/>
    </source>
</evidence>
<protein>
    <recommendedName>
        <fullName evidence="6">HNH homing endonuclease</fullName>
    </recommendedName>
</protein>
<evidence type="ECO:0008006" key="6">
    <source>
        <dbReference type="Google" id="ProtNLM"/>
    </source>
</evidence>
<dbReference type="Pfam" id="PF02796">
    <property type="entry name" value="HTH_7"/>
    <property type="match status" value="1"/>
</dbReference>
<gene>
    <name evidence="4" type="ORF">EFY79_10385</name>
</gene>
<feature type="domain" description="Resolvase HTH" evidence="2">
    <location>
        <begin position="138"/>
        <end position="179"/>
    </location>
</feature>
<dbReference type="AlphaFoldDB" id="A0A3M9NF61"/>
<feature type="domain" description="HNH nuclease" evidence="3">
    <location>
        <begin position="70"/>
        <end position="112"/>
    </location>
</feature>
<feature type="region of interest" description="Disordered" evidence="1">
    <location>
        <begin position="114"/>
        <end position="139"/>
    </location>
</feature>
<dbReference type="SUPFAM" id="SSF54060">
    <property type="entry name" value="His-Me finger endonucleases"/>
    <property type="match status" value="1"/>
</dbReference>
<proteinExistence type="predicted"/>
<dbReference type="GO" id="GO:0000150">
    <property type="term" value="F:DNA strand exchange activity"/>
    <property type="evidence" value="ECO:0007669"/>
    <property type="project" value="InterPro"/>
</dbReference>
<dbReference type="OrthoDB" id="6631788at2"/>
<dbReference type="InterPro" id="IPR003615">
    <property type="entry name" value="HNH_nuc"/>
</dbReference>
<sequence length="187" mass="21537">MIKKLSGEIWRPLKFKGMQTMRNKYAISSQGRAASYKDDILADGKLLDGSLTSGYRSLNLRLSNGSTTLYLHREVAKLFNPKSSPKHKYVVHLNHQKTDNRAKNLKWATQKEVIDHQQKSPQRKEYKKSQVSRKNGLKLNESQVKNIKAMLANPRRKLTHKQIAEKFNISPMTVYRIKSGENWSAIS</sequence>
<accession>A0A3M9NF61</accession>
<organism evidence="4 5">
    <name type="scientific">Hanamia caeni</name>
    <dbReference type="NCBI Taxonomy" id="2294116"/>
    <lineage>
        <taxon>Bacteria</taxon>
        <taxon>Pseudomonadati</taxon>
        <taxon>Bacteroidota</taxon>
        <taxon>Chitinophagia</taxon>
        <taxon>Chitinophagales</taxon>
        <taxon>Chitinophagaceae</taxon>
        <taxon>Hanamia</taxon>
    </lineage>
</organism>
<dbReference type="InterPro" id="IPR044925">
    <property type="entry name" value="His-Me_finger_sf"/>
</dbReference>
<feature type="compositionally biased region" description="Basic and acidic residues" evidence="1">
    <location>
        <begin position="114"/>
        <end position="128"/>
    </location>
</feature>
<evidence type="ECO:0000313" key="5">
    <source>
        <dbReference type="Proteomes" id="UP000267223"/>
    </source>
</evidence>
<dbReference type="EMBL" id="RJJR01000008">
    <property type="protein sequence ID" value="RNI36095.1"/>
    <property type="molecule type" value="Genomic_DNA"/>
</dbReference>
<dbReference type="InterPro" id="IPR006120">
    <property type="entry name" value="Resolvase_HTH_dom"/>
</dbReference>
<dbReference type="Gene3D" id="3.90.75.20">
    <property type="match status" value="1"/>
</dbReference>
<evidence type="ECO:0000259" key="3">
    <source>
        <dbReference type="Pfam" id="PF13392"/>
    </source>
</evidence>
<dbReference type="Proteomes" id="UP000267223">
    <property type="component" value="Unassembled WGS sequence"/>
</dbReference>
<name>A0A3M9NF61_9BACT</name>